<organism evidence="2 3">
    <name type="scientific">Clonostachys chloroleuca</name>
    <dbReference type="NCBI Taxonomy" id="1926264"/>
    <lineage>
        <taxon>Eukaryota</taxon>
        <taxon>Fungi</taxon>
        <taxon>Dikarya</taxon>
        <taxon>Ascomycota</taxon>
        <taxon>Pezizomycotina</taxon>
        <taxon>Sordariomycetes</taxon>
        <taxon>Hypocreomycetidae</taxon>
        <taxon>Hypocreales</taxon>
        <taxon>Bionectriaceae</taxon>
        <taxon>Clonostachys</taxon>
    </lineage>
</organism>
<proteinExistence type="predicted"/>
<reference evidence="2" key="1">
    <citation type="submission" date="2023-01" db="EMBL/GenBank/DDBJ databases">
        <authorList>
            <person name="Piombo E."/>
        </authorList>
    </citation>
    <scope>NUCLEOTIDE SEQUENCE</scope>
</reference>
<dbReference type="Proteomes" id="UP001160390">
    <property type="component" value="Unassembled WGS sequence"/>
</dbReference>
<dbReference type="EMBL" id="CABFNP030001282">
    <property type="protein sequence ID" value="CAI6096305.1"/>
    <property type="molecule type" value="Genomic_DNA"/>
</dbReference>
<sequence length="77" mass="8952">MFTQFRACGLIAALLGDLAPEEAIKFVQNPSMQYFEHQTSPPRIDFNLRFEYTLVEECRNRCNCKSTCCSVEKRHFA</sequence>
<protein>
    <submittedName>
        <fullName evidence="2">Uncharacterized protein</fullName>
    </submittedName>
</protein>
<evidence type="ECO:0000313" key="2">
    <source>
        <dbReference type="EMBL" id="CAI6096305.1"/>
    </source>
</evidence>
<comment type="caution">
    <text evidence="2">The sequence shown here is derived from an EMBL/GenBank/DDBJ whole genome shotgun (WGS) entry which is preliminary data.</text>
</comment>
<dbReference type="AlphaFoldDB" id="A0AA35MGK0"/>
<gene>
    <name evidence="2" type="ORF">CCHLO57077_00008937</name>
</gene>
<keyword evidence="3" id="KW-1185">Reference proteome</keyword>
<feature type="signal peptide" evidence="1">
    <location>
        <begin position="1"/>
        <end position="23"/>
    </location>
</feature>
<accession>A0AA35MGK0</accession>
<feature type="chain" id="PRO_5041410135" evidence="1">
    <location>
        <begin position="24"/>
        <end position="77"/>
    </location>
</feature>
<keyword evidence="1" id="KW-0732">Signal</keyword>
<evidence type="ECO:0000313" key="3">
    <source>
        <dbReference type="Proteomes" id="UP001160390"/>
    </source>
</evidence>
<name>A0AA35MGK0_9HYPO</name>
<evidence type="ECO:0000256" key="1">
    <source>
        <dbReference type="SAM" id="SignalP"/>
    </source>
</evidence>